<dbReference type="InterPro" id="IPR006652">
    <property type="entry name" value="Kelch_1"/>
</dbReference>
<evidence type="ECO:0000256" key="1">
    <source>
        <dbReference type="ARBA" id="ARBA00022441"/>
    </source>
</evidence>
<dbReference type="GO" id="GO:0043843">
    <property type="term" value="F:ADP-specific glucokinase activity"/>
    <property type="evidence" value="ECO:0007669"/>
    <property type="project" value="TreeGrafter"/>
</dbReference>
<keyword evidence="4" id="KW-0479">Metal-binding</keyword>
<dbReference type="PANTHER" id="PTHR21208">
    <property type="entry name" value="ADP-DEPENDENT GLUCOKINASE"/>
    <property type="match status" value="1"/>
</dbReference>
<dbReference type="SUPFAM" id="SSF117281">
    <property type="entry name" value="Kelch motif"/>
    <property type="match status" value="1"/>
</dbReference>
<dbReference type="PANTHER" id="PTHR21208:SF1">
    <property type="entry name" value="ADP-DEPENDENT GLUCOKINASE"/>
    <property type="match status" value="1"/>
</dbReference>
<proteinExistence type="predicted"/>
<evidence type="ECO:0000256" key="5">
    <source>
        <dbReference type="ARBA" id="ARBA00022777"/>
    </source>
</evidence>
<dbReference type="SUPFAM" id="SSF53613">
    <property type="entry name" value="Ribokinase-like"/>
    <property type="match status" value="1"/>
</dbReference>
<keyword evidence="1" id="KW-0880">Kelch repeat</keyword>
<dbReference type="GO" id="GO:0005783">
    <property type="term" value="C:endoplasmic reticulum"/>
    <property type="evidence" value="ECO:0007669"/>
    <property type="project" value="TreeGrafter"/>
</dbReference>
<dbReference type="InterPro" id="IPR007666">
    <property type="entry name" value="ADP_PFK/GK"/>
</dbReference>
<dbReference type="Pfam" id="PF24681">
    <property type="entry name" value="Kelch_KLHDC2_KLHL20_DRC7"/>
    <property type="match status" value="1"/>
</dbReference>
<keyword evidence="3" id="KW-0808">Transferase</keyword>
<dbReference type="EMBL" id="JH815978">
    <property type="protein sequence ID" value="EKC25684.1"/>
    <property type="molecule type" value="Genomic_DNA"/>
</dbReference>
<dbReference type="Gene3D" id="2.120.10.80">
    <property type="entry name" value="Kelch-type beta propeller"/>
    <property type="match status" value="2"/>
</dbReference>
<evidence type="ECO:0000256" key="2">
    <source>
        <dbReference type="ARBA" id="ARBA00022490"/>
    </source>
</evidence>
<dbReference type="InterPro" id="IPR015915">
    <property type="entry name" value="Kelch-typ_b-propeller"/>
</dbReference>
<sequence>MWEIERSVRLYGIKEDIDLGESLVQPCGIYTADTCDFLYFERHNVHPVATSGSTVCVGDGYMYLFGGHARLGNVNNLYRLDLNNLEWEKIVPQSENANELPSPRDKAVSWYHHRKFYTFGGFGVHLKGYIGDTKSFFQDEIPENRGWNNQLCVFDLTTMQWSVPDTMGPTPSARAAHTAVRFGSKVYIFGGRHSNIRLNDVHCLDLNSLAWSGSICTHGPQPEGRSWHTATALPYNRMFVYGGFTTGCQPLSDSWILDTNTLNWTQLTHFPADRSRLWHTACVTQDQDVLIYGGCEKNILDYDNICVWAPFARINGICLSFRLVFTRRFGILARSLTLPVCANFRAEEKISLPRTRVALGFGGCEDLIVDGMSFFEKFNLEAPEQPKHHDFVANRDELSQLFGYFFQHGAAAERFVSNNTLFKELTDTAFAMSDHKSILGGNAPVMARRMANEGAEVLLGARFTKELRESLPEAVKVVGDDLDVNDIHLLMEYKSGDKWGRFTSPRANRLIVHSDESNPYIETLEGFEAEIKKFKPAALVVGGLQMLDNFPFEEGERMQRLLKLKNLLASTPKKTSIHFEMASFTDEELLKEIKDNVVLYSDSLGMNEQELPNLVSILTKGKVTLVADAYPRIASVLDQMRHVYDLLSNTEEVDGKRKLTRIHVHTLAYQAILTKKGSQWKNTMHATAKASLTAFRHVCDSKYIDTQKARLIMDDSFSTSTMQSAQRIPLEVNRPVSCWEERDYQICLAPGLVCTKVVQTGGGGDNISSAGLLVQVD</sequence>
<evidence type="ECO:0000313" key="8">
    <source>
        <dbReference type="EMBL" id="EKC25684.1"/>
    </source>
</evidence>
<gene>
    <name evidence="8" type="ORF">CGI_10017618</name>
</gene>
<keyword evidence="5 8" id="KW-0418">Kinase</keyword>
<dbReference type="PROSITE" id="PS51255">
    <property type="entry name" value="ADPK"/>
    <property type="match status" value="1"/>
</dbReference>
<dbReference type="AlphaFoldDB" id="K1Q2T0"/>
<name>K1Q2T0_MAGGI</name>
<dbReference type="GO" id="GO:0006006">
    <property type="term" value="P:glucose metabolic process"/>
    <property type="evidence" value="ECO:0007669"/>
    <property type="project" value="TreeGrafter"/>
</dbReference>
<protein>
    <submittedName>
        <fullName evidence="8">ADP-dependent glucokinase</fullName>
    </submittedName>
</protein>
<dbReference type="Gene3D" id="3.40.1190.20">
    <property type="match status" value="1"/>
</dbReference>
<accession>K1Q2T0</accession>
<dbReference type="HOGENOM" id="CLU_360259_0_0_1"/>
<dbReference type="GO" id="GO:0006096">
    <property type="term" value="P:glycolytic process"/>
    <property type="evidence" value="ECO:0007669"/>
    <property type="project" value="UniProtKB-KW"/>
</dbReference>
<dbReference type="GO" id="GO:0046872">
    <property type="term" value="F:metal ion binding"/>
    <property type="evidence" value="ECO:0007669"/>
    <property type="project" value="UniProtKB-KW"/>
</dbReference>
<keyword evidence="6" id="KW-0460">Magnesium</keyword>
<dbReference type="Pfam" id="PF01344">
    <property type="entry name" value="Kelch_1"/>
    <property type="match status" value="1"/>
</dbReference>
<evidence type="ECO:0000256" key="7">
    <source>
        <dbReference type="ARBA" id="ARBA00023152"/>
    </source>
</evidence>
<reference evidence="8" key="1">
    <citation type="journal article" date="2012" name="Nature">
        <title>The oyster genome reveals stress adaptation and complexity of shell formation.</title>
        <authorList>
            <person name="Zhang G."/>
            <person name="Fang X."/>
            <person name="Guo X."/>
            <person name="Li L."/>
            <person name="Luo R."/>
            <person name="Xu F."/>
            <person name="Yang P."/>
            <person name="Zhang L."/>
            <person name="Wang X."/>
            <person name="Qi H."/>
            <person name="Xiong Z."/>
            <person name="Que H."/>
            <person name="Xie Y."/>
            <person name="Holland P.W."/>
            <person name="Paps J."/>
            <person name="Zhu Y."/>
            <person name="Wu F."/>
            <person name="Chen Y."/>
            <person name="Wang J."/>
            <person name="Peng C."/>
            <person name="Meng J."/>
            <person name="Yang L."/>
            <person name="Liu J."/>
            <person name="Wen B."/>
            <person name="Zhang N."/>
            <person name="Huang Z."/>
            <person name="Zhu Q."/>
            <person name="Feng Y."/>
            <person name="Mount A."/>
            <person name="Hedgecock D."/>
            <person name="Xu Z."/>
            <person name="Liu Y."/>
            <person name="Domazet-Loso T."/>
            <person name="Du Y."/>
            <person name="Sun X."/>
            <person name="Zhang S."/>
            <person name="Liu B."/>
            <person name="Cheng P."/>
            <person name="Jiang X."/>
            <person name="Li J."/>
            <person name="Fan D."/>
            <person name="Wang W."/>
            <person name="Fu W."/>
            <person name="Wang T."/>
            <person name="Wang B."/>
            <person name="Zhang J."/>
            <person name="Peng Z."/>
            <person name="Li Y."/>
            <person name="Li N."/>
            <person name="Wang J."/>
            <person name="Chen M."/>
            <person name="He Y."/>
            <person name="Tan F."/>
            <person name="Song X."/>
            <person name="Zheng Q."/>
            <person name="Huang R."/>
            <person name="Yang H."/>
            <person name="Du X."/>
            <person name="Chen L."/>
            <person name="Yang M."/>
            <person name="Gaffney P.M."/>
            <person name="Wang S."/>
            <person name="Luo L."/>
            <person name="She Z."/>
            <person name="Ming Y."/>
            <person name="Huang W."/>
            <person name="Zhang S."/>
            <person name="Huang B."/>
            <person name="Zhang Y."/>
            <person name="Qu T."/>
            <person name="Ni P."/>
            <person name="Miao G."/>
            <person name="Wang J."/>
            <person name="Wang Q."/>
            <person name="Steinberg C.E."/>
            <person name="Wang H."/>
            <person name="Li N."/>
            <person name="Qian L."/>
            <person name="Zhang G."/>
            <person name="Li Y."/>
            <person name="Yang H."/>
            <person name="Liu X."/>
            <person name="Wang J."/>
            <person name="Yin Y."/>
            <person name="Wang J."/>
        </authorList>
    </citation>
    <scope>NUCLEOTIDE SEQUENCE [LARGE SCALE GENOMIC DNA]</scope>
    <source>
        <strain evidence="8">05x7-T-G4-1.051#20</strain>
    </source>
</reference>
<evidence type="ECO:0000256" key="6">
    <source>
        <dbReference type="ARBA" id="ARBA00022842"/>
    </source>
</evidence>
<dbReference type="InterPro" id="IPR029056">
    <property type="entry name" value="Ribokinase-like"/>
</dbReference>
<organism evidence="8">
    <name type="scientific">Magallana gigas</name>
    <name type="common">Pacific oyster</name>
    <name type="synonym">Crassostrea gigas</name>
    <dbReference type="NCBI Taxonomy" id="29159"/>
    <lineage>
        <taxon>Eukaryota</taxon>
        <taxon>Metazoa</taxon>
        <taxon>Spiralia</taxon>
        <taxon>Lophotrochozoa</taxon>
        <taxon>Mollusca</taxon>
        <taxon>Bivalvia</taxon>
        <taxon>Autobranchia</taxon>
        <taxon>Pteriomorphia</taxon>
        <taxon>Ostreida</taxon>
        <taxon>Ostreoidea</taxon>
        <taxon>Ostreidae</taxon>
        <taxon>Magallana</taxon>
    </lineage>
</organism>
<dbReference type="Pfam" id="PF04587">
    <property type="entry name" value="ADP_PFK_GK"/>
    <property type="match status" value="1"/>
</dbReference>
<keyword evidence="7" id="KW-0324">Glycolysis</keyword>
<evidence type="ECO:0000256" key="4">
    <source>
        <dbReference type="ARBA" id="ARBA00022723"/>
    </source>
</evidence>
<dbReference type="InParanoid" id="K1Q2T0"/>
<dbReference type="FunCoup" id="K1Q2T0">
    <property type="interactions" value="1133"/>
</dbReference>
<keyword evidence="2" id="KW-0963">Cytoplasm</keyword>
<evidence type="ECO:0000256" key="3">
    <source>
        <dbReference type="ARBA" id="ARBA00022679"/>
    </source>
</evidence>